<evidence type="ECO:0000256" key="3">
    <source>
        <dbReference type="ARBA" id="ARBA00022989"/>
    </source>
</evidence>
<proteinExistence type="predicted"/>
<evidence type="ECO:0000313" key="8">
    <source>
        <dbReference type="Proteomes" id="UP000001555"/>
    </source>
</evidence>
<feature type="transmembrane region" description="Helical" evidence="5">
    <location>
        <begin position="58"/>
        <end position="78"/>
    </location>
</feature>
<keyword evidence="4 5" id="KW-0472">Membrane</keyword>
<keyword evidence="8" id="KW-1185">Reference proteome</keyword>
<protein>
    <submittedName>
        <fullName evidence="6 7">Secreted protein, putative</fullName>
    </submittedName>
</protein>
<dbReference type="Proteomes" id="UP000001555">
    <property type="component" value="Unassembled WGS sequence"/>
</dbReference>
<dbReference type="InterPro" id="IPR036259">
    <property type="entry name" value="MFS_trans_sf"/>
</dbReference>
<reference evidence="7" key="2">
    <citation type="submission" date="2020-05" db="UniProtKB">
        <authorList>
            <consortium name="EnsemblMetazoa"/>
        </authorList>
    </citation>
    <scope>IDENTIFICATION</scope>
    <source>
        <strain evidence="7">wikel</strain>
    </source>
</reference>
<reference evidence="6 8" key="1">
    <citation type="submission" date="2008-03" db="EMBL/GenBank/DDBJ databases">
        <title>Annotation of Ixodes scapularis.</title>
        <authorList>
            <consortium name="Ixodes scapularis Genome Project Consortium"/>
            <person name="Caler E."/>
            <person name="Hannick L.I."/>
            <person name="Bidwell S."/>
            <person name="Joardar V."/>
            <person name="Thiagarajan M."/>
            <person name="Amedeo P."/>
            <person name="Galinsky K.J."/>
            <person name="Schobel S."/>
            <person name="Inman J."/>
            <person name="Hostetler J."/>
            <person name="Miller J."/>
            <person name="Hammond M."/>
            <person name="Megy K."/>
            <person name="Lawson D."/>
            <person name="Kodira C."/>
            <person name="Sutton G."/>
            <person name="Meyer J."/>
            <person name="Hill C.A."/>
            <person name="Birren B."/>
            <person name="Nene V."/>
            <person name="Collins F."/>
            <person name="Alarcon-Chaidez F."/>
            <person name="Wikel S."/>
            <person name="Strausberg R."/>
        </authorList>
    </citation>
    <scope>NUCLEOTIDE SEQUENCE [LARGE SCALE GENOMIC DNA]</scope>
    <source>
        <strain evidence="8">Wikel</strain>
        <strain evidence="6">Wikel colony</strain>
    </source>
</reference>
<evidence type="ECO:0000313" key="7">
    <source>
        <dbReference type="EnsemblMetazoa" id="ISCW018251-PA"/>
    </source>
</evidence>
<evidence type="ECO:0000256" key="2">
    <source>
        <dbReference type="ARBA" id="ARBA00022692"/>
    </source>
</evidence>
<name>B7PHQ8_IXOSC</name>
<dbReference type="EMBL" id="ABJB010056091">
    <property type="status" value="NOT_ANNOTATED_CDS"/>
    <property type="molecule type" value="Genomic_DNA"/>
</dbReference>
<dbReference type="SUPFAM" id="SSF103473">
    <property type="entry name" value="MFS general substrate transporter"/>
    <property type="match status" value="1"/>
</dbReference>
<feature type="transmembrane region" description="Helical" evidence="5">
    <location>
        <begin position="32"/>
        <end position="52"/>
    </location>
</feature>
<dbReference type="GO" id="GO:0016020">
    <property type="term" value="C:membrane"/>
    <property type="evidence" value="ECO:0007669"/>
    <property type="project" value="UniProtKB-SubCell"/>
</dbReference>
<gene>
    <name evidence="6" type="ORF">IscW_ISCW018251</name>
</gene>
<feature type="transmembrane region" description="Helical" evidence="5">
    <location>
        <begin position="6"/>
        <end position="25"/>
    </location>
</feature>
<dbReference type="AlphaFoldDB" id="B7PHQ8"/>
<evidence type="ECO:0000256" key="4">
    <source>
        <dbReference type="ARBA" id="ARBA00023136"/>
    </source>
</evidence>
<evidence type="ECO:0000313" key="6">
    <source>
        <dbReference type="EMBL" id="EEC06130.1"/>
    </source>
</evidence>
<dbReference type="EMBL" id="ABJB010027940">
    <property type="status" value="NOT_ANNOTATED_CDS"/>
    <property type="molecule type" value="Genomic_DNA"/>
</dbReference>
<feature type="non-terminal residue" evidence="6">
    <location>
        <position position="1"/>
    </location>
</feature>
<dbReference type="PANTHER" id="PTHR24064">
    <property type="entry name" value="SOLUTE CARRIER FAMILY 22 MEMBER"/>
    <property type="match status" value="1"/>
</dbReference>
<sequence length="135" mass="14137">CLGIVGKLVASASLTVIWMFAAEVFPTVLRTVGVGACLVGTRVGAALAPFIKSYTSEVVPPIILGGLFFLSAILILLLPETFRVALPDTLHETEGLTKSRAGDSRNNTEAPSIAVKQLLMPLSAEGPAGMKDEND</sequence>
<dbReference type="VEuPathDB" id="VectorBase:ISCI018251"/>
<dbReference type="EMBL" id="DS714433">
    <property type="protein sequence ID" value="EEC06130.1"/>
    <property type="molecule type" value="Genomic_DNA"/>
</dbReference>
<evidence type="ECO:0000256" key="1">
    <source>
        <dbReference type="ARBA" id="ARBA00004141"/>
    </source>
</evidence>
<dbReference type="VEuPathDB" id="VectorBase:ISCW018251"/>
<evidence type="ECO:0000256" key="5">
    <source>
        <dbReference type="SAM" id="Phobius"/>
    </source>
</evidence>
<organism>
    <name type="scientific">Ixodes scapularis</name>
    <name type="common">Black-legged tick</name>
    <name type="synonym">Deer tick</name>
    <dbReference type="NCBI Taxonomy" id="6945"/>
    <lineage>
        <taxon>Eukaryota</taxon>
        <taxon>Metazoa</taxon>
        <taxon>Ecdysozoa</taxon>
        <taxon>Arthropoda</taxon>
        <taxon>Chelicerata</taxon>
        <taxon>Arachnida</taxon>
        <taxon>Acari</taxon>
        <taxon>Parasitiformes</taxon>
        <taxon>Ixodida</taxon>
        <taxon>Ixodoidea</taxon>
        <taxon>Ixodidae</taxon>
        <taxon>Ixodinae</taxon>
        <taxon>Ixodes</taxon>
    </lineage>
</organism>
<dbReference type="VEuPathDB" id="VectorBase:ISCP_023766"/>
<dbReference type="OrthoDB" id="8049622at2759"/>
<keyword evidence="2 5" id="KW-0812">Transmembrane</keyword>
<keyword evidence="3 5" id="KW-1133">Transmembrane helix</keyword>
<comment type="subcellular location">
    <subcellularLocation>
        <location evidence="1">Membrane</location>
        <topology evidence="1">Multi-pass membrane protein</topology>
    </subcellularLocation>
</comment>
<dbReference type="Gene3D" id="1.20.1250.20">
    <property type="entry name" value="MFS general substrate transporter like domains"/>
    <property type="match status" value="1"/>
</dbReference>
<dbReference type="PaxDb" id="6945-B7PHQ8"/>
<dbReference type="HOGENOM" id="CLU_1890940_0_0_1"/>
<dbReference type="EnsemblMetazoa" id="ISCW018251-RA">
    <property type="protein sequence ID" value="ISCW018251-PA"/>
    <property type="gene ID" value="ISCW018251"/>
</dbReference>
<accession>B7PHQ8</accession>